<keyword evidence="2" id="KW-0378">Hydrolase</keyword>
<evidence type="ECO:0000313" key="9">
    <source>
        <dbReference type="Proteomes" id="UP000008495"/>
    </source>
</evidence>
<dbReference type="InterPro" id="IPR014001">
    <property type="entry name" value="Helicase_ATP-bd"/>
</dbReference>
<dbReference type="PANTHER" id="PTHR18934:SF99">
    <property type="entry name" value="ATP-DEPENDENT RNA HELICASE DHX37-RELATED"/>
    <property type="match status" value="1"/>
</dbReference>
<dbReference type="RefSeq" id="WP_006502060.1">
    <property type="nucleotide sequence ID" value="NZ_BAGZ01000005.1"/>
</dbReference>
<protein>
    <submittedName>
        <fullName evidence="8">ATP-dependent RNA helicase HrpA</fullName>
    </submittedName>
</protein>
<feature type="compositionally biased region" description="Basic and acidic residues" evidence="5">
    <location>
        <begin position="58"/>
        <end position="77"/>
    </location>
</feature>
<evidence type="ECO:0000256" key="5">
    <source>
        <dbReference type="SAM" id="MobiDB-lite"/>
    </source>
</evidence>
<dbReference type="PANTHER" id="PTHR18934">
    <property type="entry name" value="ATP-DEPENDENT RNA HELICASE"/>
    <property type="match status" value="1"/>
</dbReference>
<accession>K6V532</accession>
<dbReference type="Pfam" id="PF07717">
    <property type="entry name" value="OB_NTP_bind"/>
    <property type="match status" value="1"/>
</dbReference>
<dbReference type="GO" id="GO:0003724">
    <property type="term" value="F:RNA helicase activity"/>
    <property type="evidence" value="ECO:0007669"/>
    <property type="project" value="InterPro"/>
</dbReference>
<dbReference type="Pfam" id="PF00270">
    <property type="entry name" value="DEAD"/>
    <property type="match status" value="1"/>
</dbReference>
<dbReference type="NCBIfam" id="NF008348">
    <property type="entry name" value="PRK11131.1"/>
    <property type="match status" value="1"/>
</dbReference>
<dbReference type="OrthoDB" id="9805617at2"/>
<dbReference type="Gene3D" id="1.20.120.1080">
    <property type="match status" value="1"/>
</dbReference>
<keyword evidence="4" id="KW-0067">ATP-binding</keyword>
<dbReference type="NCBIfam" id="TIGR01967">
    <property type="entry name" value="DEAH_box_HrpA"/>
    <property type="match status" value="1"/>
</dbReference>
<dbReference type="EMBL" id="BAGZ01000005">
    <property type="protein sequence ID" value="GAB77308.1"/>
    <property type="molecule type" value="Genomic_DNA"/>
</dbReference>
<dbReference type="InterPro" id="IPR011709">
    <property type="entry name" value="DEAD-box_helicase_OB_fold"/>
</dbReference>
<dbReference type="InterPro" id="IPR001650">
    <property type="entry name" value="Helicase_C-like"/>
</dbReference>
<dbReference type="SMART" id="SM00490">
    <property type="entry name" value="HELICc"/>
    <property type="match status" value="1"/>
</dbReference>
<dbReference type="InterPro" id="IPR027417">
    <property type="entry name" value="P-loop_NTPase"/>
</dbReference>
<feature type="compositionally biased region" description="Low complexity" evidence="5">
    <location>
        <begin position="39"/>
        <end position="49"/>
    </location>
</feature>
<dbReference type="InterPro" id="IPR003593">
    <property type="entry name" value="AAA+_ATPase"/>
</dbReference>
<proteinExistence type="predicted"/>
<comment type="caution">
    <text evidence="8">The sequence shown here is derived from an EMBL/GenBank/DDBJ whole genome shotgun (WGS) entry which is preliminary data.</text>
</comment>
<organism evidence="8 9">
    <name type="scientific">Austwickia chelonae NBRC 105200</name>
    <dbReference type="NCBI Taxonomy" id="1184607"/>
    <lineage>
        <taxon>Bacteria</taxon>
        <taxon>Bacillati</taxon>
        <taxon>Actinomycetota</taxon>
        <taxon>Actinomycetes</taxon>
        <taxon>Micrococcales</taxon>
        <taxon>Dermatophilaceae</taxon>
        <taxon>Austwickia</taxon>
    </lineage>
</organism>
<dbReference type="CDD" id="cd17989">
    <property type="entry name" value="DEXHc_HrpA"/>
    <property type="match status" value="1"/>
</dbReference>
<dbReference type="SMART" id="SM00847">
    <property type="entry name" value="HA2"/>
    <property type="match status" value="1"/>
</dbReference>
<dbReference type="FunFam" id="1.20.120.1080:FF:000005">
    <property type="entry name" value="ATP-dependent helicase HrpA"/>
    <property type="match status" value="1"/>
</dbReference>
<dbReference type="Pfam" id="PF11898">
    <property type="entry name" value="DUF3418"/>
    <property type="match status" value="1"/>
</dbReference>
<dbReference type="SUPFAM" id="SSF52540">
    <property type="entry name" value="P-loop containing nucleoside triphosphate hydrolases"/>
    <property type="match status" value="1"/>
</dbReference>
<feature type="domain" description="Helicase C-terminal" evidence="7">
    <location>
        <begin position="306"/>
        <end position="486"/>
    </location>
</feature>
<feature type="region of interest" description="Disordered" evidence="5">
    <location>
        <begin position="1"/>
        <end position="83"/>
    </location>
</feature>
<dbReference type="GO" id="GO:0016787">
    <property type="term" value="F:hydrolase activity"/>
    <property type="evidence" value="ECO:0007669"/>
    <property type="project" value="UniProtKB-KW"/>
</dbReference>
<evidence type="ECO:0000256" key="4">
    <source>
        <dbReference type="ARBA" id="ARBA00022840"/>
    </source>
</evidence>
<dbReference type="Pfam" id="PF00271">
    <property type="entry name" value="Helicase_C"/>
    <property type="match status" value="1"/>
</dbReference>
<name>K6V532_9MICO</name>
<evidence type="ECO:0000256" key="3">
    <source>
        <dbReference type="ARBA" id="ARBA00022806"/>
    </source>
</evidence>
<dbReference type="Proteomes" id="UP000008495">
    <property type="component" value="Unassembled WGS sequence"/>
</dbReference>
<dbReference type="SMART" id="SM00487">
    <property type="entry name" value="DEXDc"/>
    <property type="match status" value="1"/>
</dbReference>
<reference evidence="8 9" key="1">
    <citation type="submission" date="2012-08" db="EMBL/GenBank/DDBJ databases">
        <title>Whole genome shotgun sequence of Austwickia chelonae NBRC 105200.</title>
        <authorList>
            <person name="Yoshida I."/>
            <person name="Hosoyama A."/>
            <person name="Tsuchikane K."/>
            <person name="Katsumata H."/>
            <person name="Ando Y."/>
            <person name="Ohji S."/>
            <person name="Hamada M."/>
            <person name="Tamura T."/>
            <person name="Yamazoe A."/>
            <person name="Yamazaki S."/>
            <person name="Fujita N."/>
        </authorList>
    </citation>
    <scope>NUCLEOTIDE SEQUENCE [LARGE SCALE GENOMIC DNA]</scope>
    <source>
        <strain evidence="8 9">NBRC 105200</strain>
    </source>
</reference>
<evidence type="ECO:0000313" key="8">
    <source>
        <dbReference type="EMBL" id="GAB77308.1"/>
    </source>
</evidence>
<evidence type="ECO:0000259" key="7">
    <source>
        <dbReference type="PROSITE" id="PS51194"/>
    </source>
</evidence>
<keyword evidence="3 8" id="KW-0347">Helicase</keyword>
<dbReference type="PROSITE" id="PS51194">
    <property type="entry name" value="HELICASE_CTER"/>
    <property type="match status" value="1"/>
</dbReference>
<dbReference type="InterPro" id="IPR011545">
    <property type="entry name" value="DEAD/DEAH_box_helicase_dom"/>
</dbReference>
<dbReference type="SMART" id="SM00382">
    <property type="entry name" value="AAA"/>
    <property type="match status" value="1"/>
</dbReference>
<evidence type="ECO:0000259" key="6">
    <source>
        <dbReference type="PROSITE" id="PS51192"/>
    </source>
</evidence>
<keyword evidence="1" id="KW-0547">Nucleotide-binding</keyword>
<dbReference type="InterPro" id="IPR007502">
    <property type="entry name" value="Helicase-assoc_dom"/>
</dbReference>
<gene>
    <name evidence="8" type="primary">hrpA</name>
    <name evidence="8" type="ORF">AUCHE_05_02130</name>
</gene>
<dbReference type="GO" id="GO:0005524">
    <property type="term" value="F:ATP binding"/>
    <property type="evidence" value="ECO:0007669"/>
    <property type="project" value="UniProtKB-KW"/>
</dbReference>
<sequence length="1353" mass="150985">MPYQPPQPPRDEPADPTSRKTGGGRGRRPPRRSGDRSSSRASDQQARGEAGQRRGRRRGPETPEQRAERIVRREAARERRRASVPAVTYPDLPVSARREDIARAVRDHQVVIVAGETGSGKTTQLPKICLELGRGVNGMIGHTQPRRIAARSVAERIAEELGVEIGQAIGYQVRFTDHTTRDTLVKVMTDGVLLAELQRDRDLRRYDTIIIDEAHERSLNIDFVLGYLKQLLPRRPDLKVIVTSATIDPEKFAAHFADAEGRPAPIIEVSGRTFPVEVRYRPLVRTEPSSKPGGAPLEVEVDQVTGICEAVEELWTEGGGAAGSGGTGGDGGHDILVFLSGEREIRDAADALNGMGLPDTEVLPLFARLSAAEQHRVFARHSGRRIVLATNVAETSLTVPGIRYVVDAGTARISRYSQRTKVQRLPIEPISQASANQRSGRCGRVADGIAIRLYAEEEFAGRSEFTDPEILRTNLASVILQMTSLGLGDIARFPFVERPDNRMITDGLRLLHELHAIDPDEPDPRRRLTPVGRQLAAVPVDPRMARMILAAAEEGSLREVLIIVSALSIQDVRERPVDKQTQADQAHARFKDEHSDFVTLLNLWRYLRTAQKEKSGSAFRRMCQAEYLHYLRIREWQDLHRELRAVARDLGLTENTRSADTDAVHRALLTGLLSHVGLRDAEKRDYLGARGARFAIQPGSVLFRRQPDWVMSAELVETTRLWARTNAVTDPDWIERAAQHLVKRSYSEPRWSKSTGSAIATERVTLYGVPLVADRTVQYGRIDPEVSRDLFIRHALVEGDWTTPHRFFHDNRKLVDKLTEWESRARRRDILVEDEDLVEFYDHRIPKEVVSGAHFDAWWKKERRRRPDLLTFTEDLLVAEASGGIDEAFARDYPQAWHQGDMALRLTYQFEPGSDADGVTCHIPLDVLNQVDDVGFDWLVPGLRAELATALLKSLPKAVRKHFVPTPDHARRALDQADPAEGTLAEELARALWVNTGVRVDPTDFDSERLPDHLRMTFRIEDTRRRRLAEGKSLTSLQEQLAPKVRNTMARAAGSLEKNGLTTWSFGPLPDTFEAERGRTTIQGFPALVDEGDTVAVQVLASAAEQESATRLGVRRLLLLNTTAPWQRILGLLTNAQKLALGHNPHGSVPALLDDVLACAVDAIAARIVAAKPGRRIRTEQDFQEALAAVRREVVPQVIEIVELVHPVLDRALAVRLSLDRMRSPAAAELKADLTSQLDALVYKGFVAATGLDQLRHLPRYLAGMIERVEKGALDLRRDAERADQVARVEAERVKVVESLPAGERGAADVRALRWMVEELRVSLFAQRLGTAGPVSEKRIYKAMDAVEDAHAR</sequence>
<evidence type="ECO:0000256" key="1">
    <source>
        <dbReference type="ARBA" id="ARBA00022741"/>
    </source>
</evidence>
<dbReference type="STRING" id="100225.SAMN05421595_1135"/>
<dbReference type="eggNOG" id="COG1643">
    <property type="taxonomic scope" value="Bacteria"/>
</dbReference>
<evidence type="ECO:0000256" key="2">
    <source>
        <dbReference type="ARBA" id="ARBA00022801"/>
    </source>
</evidence>
<dbReference type="InterPro" id="IPR024590">
    <property type="entry name" value="HrpA_C"/>
</dbReference>
<dbReference type="PROSITE" id="PS51192">
    <property type="entry name" value="HELICASE_ATP_BIND_1"/>
    <property type="match status" value="1"/>
</dbReference>
<dbReference type="Pfam" id="PF21010">
    <property type="entry name" value="HA2_C"/>
    <property type="match status" value="1"/>
</dbReference>
<dbReference type="InterPro" id="IPR010222">
    <property type="entry name" value="RNA_helicase_HrpA"/>
</dbReference>
<dbReference type="FunFam" id="3.40.50.300:FF:000575">
    <property type="entry name" value="ATP-dependent helicase hrpA"/>
    <property type="match status" value="1"/>
</dbReference>
<dbReference type="GO" id="GO:0003723">
    <property type="term" value="F:RNA binding"/>
    <property type="evidence" value="ECO:0007669"/>
    <property type="project" value="TreeGrafter"/>
</dbReference>
<dbReference type="CDD" id="cd18791">
    <property type="entry name" value="SF2_C_RHA"/>
    <property type="match status" value="1"/>
</dbReference>
<feature type="domain" description="Helicase ATP-binding" evidence="6">
    <location>
        <begin position="102"/>
        <end position="265"/>
    </location>
</feature>
<keyword evidence="9" id="KW-1185">Reference proteome</keyword>
<dbReference type="Gene3D" id="3.40.50.300">
    <property type="entry name" value="P-loop containing nucleotide triphosphate hydrolases"/>
    <property type="match status" value="2"/>
</dbReference>